<keyword evidence="2" id="KW-0269">Exonuclease</keyword>
<dbReference type="Gene3D" id="3.60.10.10">
    <property type="entry name" value="Endonuclease/exonuclease/phosphatase"/>
    <property type="match status" value="1"/>
</dbReference>
<dbReference type="STRING" id="1945520.A1019T_01910"/>
<dbReference type="InterPro" id="IPR036691">
    <property type="entry name" value="Endo/exonu/phosph_ase_sf"/>
</dbReference>
<protein>
    <submittedName>
        <fullName evidence="2">Endonuclease/Exonuclease/phosphatase family protein</fullName>
    </submittedName>
</protein>
<evidence type="ECO:0000313" key="3">
    <source>
        <dbReference type="Proteomes" id="UP000188169"/>
    </source>
</evidence>
<keyword evidence="2" id="KW-0255">Endonuclease</keyword>
<keyword evidence="2" id="KW-0540">Nuclease</keyword>
<dbReference type="GO" id="GO:0004527">
    <property type="term" value="F:exonuclease activity"/>
    <property type="evidence" value="ECO:0007669"/>
    <property type="project" value="UniProtKB-KW"/>
</dbReference>
<dbReference type="PANTHER" id="PTHR42834:SF1">
    <property type="entry name" value="ENDONUCLEASE_EXONUCLEASE_PHOSPHATASE FAMILY PROTEIN (AFU_ORTHOLOGUE AFUA_3G09210)"/>
    <property type="match status" value="1"/>
</dbReference>
<evidence type="ECO:0000259" key="1">
    <source>
        <dbReference type="Pfam" id="PF03372"/>
    </source>
</evidence>
<evidence type="ECO:0000313" key="2">
    <source>
        <dbReference type="EMBL" id="SJM37925.1"/>
    </source>
</evidence>
<dbReference type="GO" id="GO:0004519">
    <property type="term" value="F:endonuclease activity"/>
    <property type="evidence" value="ECO:0007669"/>
    <property type="project" value="UniProtKB-KW"/>
</dbReference>
<dbReference type="Proteomes" id="UP000188169">
    <property type="component" value="Unassembled WGS sequence"/>
</dbReference>
<gene>
    <name evidence="2" type="ORF">A1019T_01910</name>
</gene>
<name>A0A1R4EHC7_9GAMM</name>
<reference evidence="3" key="1">
    <citation type="submission" date="2017-02" db="EMBL/GenBank/DDBJ databases">
        <authorList>
            <person name="Mornico D."/>
        </authorList>
    </citation>
    <scope>NUCLEOTIDE SEQUENCE [LARGE SCALE GENOMIC DNA]</scope>
</reference>
<dbReference type="InterPro" id="IPR005135">
    <property type="entry name" value="Endo/exonuclease/phosphatase"/>
</dbReference>
<sequence>MSQNNRFHKSKEQEMDKIFYIATSNLLNFALPNRSYYDNMQPYTNEQYNRKLNGLYELLKNAKSDIYAFQEVWDEKALQDLALKLGFEPSQVLAPMASNDPASTLTLGQGAQDTPALAIITKHKVLEWQLLTDFPELAVVDIPDEGPYRSFNRPPLVATLEVYGQPITVITTHLKSKRPHYLRDAQGNRLEDYDNPLLRVRAKLRSLCMRAAEAAALRLFMIDILHKTRHPLILLGDMNDVTDSVTTQLLAETSEVIYDKAMRDVALFDAAQVQTSYGWMKDVAYTHLYQGMPEVIDQLFVSEEFLVDGKFSLGEVERVDYFNDHLKQDYEDRFSDHGIVRAKIKLK</sequence>
<dbReference type="AlphaFoldDB" id="A0A1R4EHC7"/>
<keyword evidence="2" id="KW-0378">Hydrolase</keyword>
<dbReference type="Pfam" id="PF03372">
    <property type="entry name" value="Exo_endo_phos"/>
    <property type="match status" value="1"/>
</dbReference>
<feature type="domain" description="Endonuclease/exonuclease/phosphatase" evidence="1">
    <location>
        <begin position="24"/>
        <end position="337"/>
    </location>
</feature>
<accession>A0A1R4EHC7</accession>
<dbReference type="RefSeq" id="WP_077449296.1">
    <property type="nucleotide sequence ID" value="NZ_FUGD01000112.1"/>
</dbReference>
<organism evidence="2 3">
    <name type="scientific">Psychrobacter pasteurii</name>
    <dbReference type="NCBI Taxonomy" id="1945520"/>
    <lineage>
        <taxon>Bacteria</taxon>
        <taxon>Pseudomonadati</taxon>
        <taxon>Pseudomonadota</taxon>
        <taxon>Gammaproteobacteria</taxon>
        <taxon>Moraxellales</taxon>
        <taxon>Moraxellaceae</taxon>
        <taxon>Psychrobacter</taxon>
    </lineage>
</organism>
<dbReference type="SUPFAM" id="SSF56219">
    <property type="entry name" value="DNase I-like"/>
    <property type="match status" value="1"/>
</dbReference>
<dbReference type="PANTHER" id="PTHR42834">
    <property type="entry name" value="ENDONUCLEASE/EXONUCLEASE/PHOSPHATASE FAMILY PROTEIN (AFU_ORTHOLOGUE AFUA_3G09210)"/>
    <property type="match status" value="1"/>
</dbReference>
<proteinExistence type="predicted"/>
<dbReference type="EMBL" id="FUGD01000112">
    <property type="protein sequence ID" value="SJM37925.1"/>
    <property type="molecule type" value="Genomic_DNA"/>
</dbReference>
<keyword evidence="3" id="KW-1185">Reference proteome</keyword>